<sequence>MPAKRLVMYHVHGPTLEMMMHTMDSGKVNIFIILASNDGQFLVLLQPDSPNLCTDSSIYASSPAAPFVPAAASSSRPGSFACGAPTPFSPASSIPTCTSSRPTDSQSIANFASAVPTTSESRKTSAIGSNKIIPTSVSSVEGSSSSVLTTTAIEIVARLRLEEKGEAASYLM</sequence>
<organism evidence="1 2">
    <name type="scientific">Protopolystoma xenopodis</name>
    <dbReference type="NCBI Taxonomy" id="117903"/>
    <lineage>
        <taxon>Eukaryota</taxon>
        <taxon>Metazoa</taxon>
        <taxon>Spiralia</taxon>
        <taxon>Lophotrochozoa</taxon>
        <taxon>Platyhelminthes</taxon>
        <taxon>Monogenea</taxon>
        <taxon>Polyopisthocotylea</taxon>
        <taxon>Polystomatidea</taxon>
        <taxon>Polystomatidae</taxon>
        <taxon>Protopolystoma</taxon>
    </lineage>
</organism>
<accession>A0A3S5A1Q8</accession>
<proteinExistence type="predicted"/>
<reference evidence="1" key="1">
    <citation type="submission" date="2018-11" db="EMBL/GenBank/DDBJ databases">
        <authorList>
            <consortium name="Pathogen Informatics"/>
        </authorList>
    </citation>
    <scope>NUCLEOTIDE SEQUENCE</scope>
</reference>
<evidence type="ECO:0000313" key="1">
    <source>
        <dbReference type="EMBL" id="VEL17471.1"/>
    </source>
</evidence>
<gene>
    <name evidence="1" type="ORF">PXEA_LOCUS10911</name>
</gene>
<name>A0A3S5A1Q8_9PLAT</name>
<dbReference type="AlphaFoldDB" id="A0A3S5A1Q8"/>
<evidence type="ECO:0000313" key="2">
    <source>
        <dbReference type="Proteomes" id="UP000784294"/>
    </source>
</evidence>
<protein>
    <submittedName>
        <fullName evidence="1">Uncharacterized protein</fullName>
    </submittedName>
</protein>
<dbReference type="Proteomes" id="UP000784294">
    <property type="component" value="Unassembled WGS sequence"/>
</dbReference>
<keyword evidence="2" id="KW-1185">Reference proteome</keyword>
<comment type="caution">
    <text evidence="1">The sequence shown here is derived from an EMBL/GenBank/DDBJ whole genome shotgun (WGS) entry which is preliminary data.</text>
</comment>
<dbReference type="EMBL" id="CAAALY010032759">
    <property type="protein sequence ID" value="VEL17471.1"/>
    <property type="molecule type" value="Genomic_DNA"/>
</dbReference>